<feature type="region of interest" description="Disordered" evidence="1">
    <location>
        <begin position="103"/>
        <end position="133"/>
    </location>
</feature>
<accession>Q6XMT8</accession>
<keyword evidence="2" id="KW-0614">Plasmid</keyword>
<dbReference type="AlphaFoldDB" id="Q6XMT8"/>
<protein>
    <recommendedName>
        <fullName evidence="3">DUF4238 domain-containing protein</fullName>
    </recommendedName>
</protein>
<evidence type="ECO:0000256" key="1">
    <source>
        <dbReference type="SAM" id="MobiDB-lite"/>
    </source>
</evidence>
<sequence length="570" mass="63297">MRRSSGRVRWRCGSTRIRPAVPALRASARRSRSQGLLTDWGSAAGVPALLVLGEDERHGVAADVLAAQLTAGDGAAECVSVRSLAAFLFGCFPAHRFSIMPAGYDNEIPRRPTPDRPAQPRDGRRRRDRHRGGVRVSVRRRALHPGVEGTCRLCNSETFCVTRDAVSRQMPAPCTCVLEGVGCTDSLRRRDVKLLGLDSRRGGAVVTGEQLMQMLAALRFEHGWLGDEFVAESIRLGKAENGKEHHYVPQMYLKRWAVGEKVQPVLVDRRKVLPPQRPKEVAKKTNFYSLPAPGGTMDEPLRWVEKHLSRIEDECAHRLDQLQRLGSGEVTDDELKRDLSVFLGLQITRTRAHRTRYLLLIKGPAAAKREFHRLMNPNMTDADFWGMLDRTHADAQAEAITLMFSDVRSPVAASLHMRQWAVYRTETPLVTCDDPVVLLAGPPAGREDTVGAPRSAVVLYPLGPHQLLVMLRPGLRHHGGYLLDEEETRSINHEMVAAAESMVFERPGDDVAAHLEVPARADVVEPSDEQAADFDPAEALRVMLRGATARSRWAGVPPAPAWPIPRWYLA</sequence>
<geneLocation type="plasmid" evidence="2">
    <name>pBD2</name>
</geneLocation>
<feature type="compositionally biased region" description="Basic and acidic residues" evidence="1">
    <location>
        <begin position="107"/>
        <end position="122"/>
    </location>
</feature>
<organism evidence="2">
    <name type="scientific">Rhodococcus erythropolis</name>
    <name type="common">Arthrobacter picolinophilus</name>
    <dbReference type="NCBI Taxonomy" id="1833"/>
    <lineage>
        <taxon>Bacteria</taxon>
        <taxon>Bacillati</taxon>
        <taxon>Actinomycetota</taxon>
        <taxon>Actinomycetes</taxon>
        <taxon>Mycobacteriales</taxon>
        <taxon>Nocardiaceae</taxon>
        <taxon>Rhodococcus</taxon>
        <taxon>Rhodococcus erythropolis group</taxon>
    </lineage>
</organism>
<proteinExistence type="predicted"/>
<gene>
    <name evidence="2" type="ORF">PBD2.208</name>
</gene>
<evidence type="ECO:0000313" key="2">
    <source>
        <dbReference type="EMBL" id="AAP74093.1"/>
    </source>
</evidence>
<name>Q6XMT8_RHOER</name>
<dbReference type="InterPro" id="IPR025332">
    <property type="entry name" value="DUF4238"/>
</dbReference>
<dbReference type="Pfam" id="PF14022">
    <property type="entry name" value="DUF4238"/>
    <property type="match status" value="1"/>
</dbReference>
<reference evidence="2" key="1">
    <citation type="journal article" date="2003" name="J. Bacteriol.">
        <title>Complete nucleotide sequence and genetic organization of the 210-kilobase linear plasmid of Rhodococcus erythropolis BD2.</title>
        <authorList>
            <person name="Stecker C."/>
            <person name="Johann A."/>
            <person name="Herzberg C."/>
            <person name="Averhoff B."/>
            <person name="Gottschalk G."/>
        </authorList>
    </citation>
    <scope>NUCLEOTIDE SEQUENCE</scope>
    <source>
        <strain evidence="2">BD2</strain>
        <plasmid evidence="2">pBD2</plasmid>
    </source>
</reference>
<evidence type="ECO:0008006" key="3">
    <source>
        <dbReference type="Google" id="ProtNLM"/>
    </source>
</evidence>
<feature type="compositionally biased region" description="Basic residues" evidence="1">
    <location>
        <begin position="123"/>
        <end position="133"/>
    </location>
</feature>
<dbReference type="EMBL" id="AY223810">
    <property type="protein sequence ID" value="AAP74093.1"/>
    <property type="molecule type" value="Genomic_DNA"/>
</dbReference>